<gene>
    <name evidence="1" type="primary">rsmG</name>
    <name evidence="1" type="ORF">E5329_12450</name>
</gene>
<reference evidence="1" key="1">
    <citation type="submission" date="2019-04" db="EMBL/GenBank/DDBJ databases">
        <title>Microbes associate with the intestines of laboratory mice.</title>
        <authorList>
            <person name="Navarre W."/>
            <person name="Wong E."/>
            <person name="Huang K."/>
            <person name="Tropini C."/>
            <person name="Ng K."/>
            <person name="Yu B."/>
        </authorList>
    </citation>
    <scope>NUCLEOTIDE SEQUENCE</scope>
    <source>
        <strain evidence="1">NM01_1-7b</strain>
    </source>
</reference>
<evidence type="ECO:0000313" key="1">
    <source>
        <dbReference type="EMBL" id="TGY95963.1"/>
    </source>
</evidence>
<accession>A0AC61RVR7</accession>
<organism evidence="1 2">
    <name type="scientific">Petralouisia muris</name>
    <dbReference type="NCBI Taxonomy" id="3032872"/>
    <lineage>
        <taxon>Bacteria</taxon>
        <taxon>Bacillati</taxon>
        <taxon>Bacillota</taxon>
        <taxon>Clostridia</taxon>
        <taxon>Lachnospirales</taxon>
        <taxon>Lachnospiraceae</taxon>
        <taxon>Petralouisia</taxon>
    </lineage>
</organism>
<evidence type="ECO:0000313" key="2">
    <source>
        <dbReference type="Proteomes" id="UP000304953"/>
    </source>
</evidence>
<dbReference type="Proteomes" id="UP000304953">
    <property type="component" value="Unassembled WGS sequence"/>
</dbReference>
<protein>
    <submittedName>
        <fullName evidence="1">16S rRNA (Guanine(527)-N(7))-methyltransferase RsmG</fullName>
    </submittedName>
</protein>
<keyword evidence="2" id="KW-1185">Reference proteome</keyword>
<dbReference type="EMBL" id="SRYA01000022">
    <property type="protein sequence ID" value="TGY95963.1"/>
    <property type="molecule type" value="Genomic_DNA"/>
</dbReference>
<name>A0AC61RVR7_9FIRM</name>
<sequence>MIKEKEYQLDKFYSGLKKLGLECSGKQINQFLTFYEMLIEKNKVMNLTAITEFEDVVEKHFLDSLSLTETINLNQRLRVLDLGTGAGFPGIPLKIAFPELEIVLMDSLNKRILFLKEVLNELELSDITAIHGRAEEMAVKAEYRETFDLCISRAVANLSSLSEYCIPFVKIGGTFVSYKSGEIEDEVVQSKKAISVLGGKIVKVQKFTLPDTDVSRSLVQIRKQKRTPKSYPRKSGTPTRNPIR</sequence>
<comment type="caution">
    <text evidence="1">The sequence shown here is derived from an EMBL/GenBank/DDBJ whole genome shotgun (WGS) entry which is preliminary data.</text>
</comment>
<proteinExistence type="predicted"/>